<dbReference type="InterPro" id="IPR014729">
    <property type="entry name" value="Rossmann-like_a/b/a_fold"/>
</dbReference>
<dbReference type="GO" id="GO:0016491">
    <property type="term" value="F:oxidoreductase activity"/>
    <property type="evidence" value="ECO:0007669"/>
    <property type="project" value="UniProtKB-ARBA"/>
</dbReference>
<dbReference type="InterPro" id="IPR017900">
    <property type="entry name" value="4Fe4S_Fe_S_CS"/>
</dbReference>
<dbReference type="Pfam" id="PF12838">
    <property type="entry name" value="Fer4_7"/>
    <property type="match status" value="1"/>
</dbReference>
<dbReference type="Gene3D" id="3.40.50.620">
    <property type="entry name" value="HUPs"/>
    <property type="match status" value="1"/>
</dbReference>
<dbReference type="Proteomes" id="UP000000391">
    <property type="component" value="Chromosome"/>
</dbReference>
<dbReference type="NCBIfam" id="NF010368">
    <property type="entry name" value="PRK13795.1-3"/>
    <property type="match status" value="1"/>
</dbReference>
<dbReference type="KEGG" id="mev:Metev_2254"/>
<dbReference type="PANTHER" id="PTHR43196:SF2">
    <property type="entry name" value="PHOSPHOADENOSINE PHOSPHOSULFATE REDUCTASE"/>
    <property type="match status" value="1"/>
</dbReference>
<proteinExistence type="predicted"/>
<dbReference type="SUPFAM" id="SSF52402">
    <property type="entry name" value="Adenine nucleotide alpha hydrolases-like"/>
    <property type="match status" value="1"/>
</dbReference>
<keyword evidence="3" id="KW-1185">Reference proteome</keyword>
<dbReference type="EMBL" id="CP002069">
    <property type="protein sequence ID" value="ADI75074.1"/>
    <property type="molecule type" value="Genomic_DNA"/>
</dbReference>
<dbReference type="STRING" id="644295.Metev_2254"/>
<dbReference type="SUPFAM" id="SSF88697">
    <property type="entry name" value="PUA domain-like"/>
    <property type="match status" value="1"/>
</dbReference>
<dbReference type="OrthoDB" id="5817at2157"/>
<dbReference type="SMART" id="SM00359">
    <property type="entry name" value="PUA"/>
    <property type="match status" value="1"/>
</dbReference>
<dbReference type="InterPro" id="IPR002478">
    <property type="entry name" value="PUA"/>
</dbReference>
<evidence type="ECO:0000313" key="2">
    <source>
        <dbReference type="EMBL" id="ADI75074.1"/>
    </source>
</evidence>
<dbReference type="RefSeq" id="WP_013195639.1">
    <property type="nucleotide sequence ID" value="NC_014253.1"/>
</dbReference>
<dbReference type="GeneID" id="9347918"/>
<gene>
    <name evidence="2" type="ordered locus">Metev_2254</name>
</gene>
<dbReference type="HOGENOM" id="CLU_026622_0_0_2"/>
<dbReference type="InterPro" id="IPR036974">
    <property type="entry name" value="PUA_sf"/>
</dbReference>
<dbReference type="Pfam" id="PF01507">
    <property type="entry name" value="PAPS_reduct"/>
    <property type="match status" value="1"/>
</dbReference>
<organism evidence="2 3">
    <name type="scientific">Methanohalobium evestigatum (strain ATCC BAA-1072 / DSM 3721 / NBRC 107634 / OCM 161 / Z-7303)</name>
    <dbReference type="NCBI Taxonomy" id="644295"/>
    <lineage>
        <taxon>Archaea</taxon>
        <taxon>Methanobacteriati</taxon>
        <taxon>Methanobacteriota</taxon>
        <taxon>Stenosarchaea group</taxon>
        <taxon>Methanomicrobia</taxon>
        <taxon>Methanosarcinales</taxon>
        <taxon>Methanosarcinaceae</taxon>
        <taxon>Methanohalobium</taxon>
    </lineage>
</organism>
<dbReference type="GO" id="GO:0003723">
    <property type="term" value="F:RNA binding"/>
    <property type="evidence" value="ECO:0007669"/>
    <property type="project" value="InterPro"/>
</dbReference>
<dbReference type="AlphaFoldDB" id="D7EBV2"/>
<dbReference type="PROSITE" id="PS50890">
    <property type="entry name" value="PUA"/>
    <property type="match status" value="1"/>
</dbReference>
<dbReference type="CDD" id="cd23947">
    <property type="entry name" value="PAPS_reductase-like_YbdN"/>
    <property type="match status" value="1"/>
</dbReference>
<dbReference type="SUPFAM" id="SSF54862">
    <property type="entry name" value="4Fe-4S ferredoxins"/>
    <property type="match status" value="1"/>
</dbReference>
<feature type="domain" description="4Fe-4S ferredoxin-type" evidence="1">
    <location>
        <begin position="587"/>
        <end position="617"/>
    </location>
</feature>
<dbReference type="InterPro" id="IPR015947">
    <property type="entry name" value="PUA-like_sf"/>
</dbReference>
<name>D7EBV2_METEZ</name>
<dbReference type="InterPro" id="IPR050128">
    <property type="entry name" value="Sulfate_adenylyltrnsfr_sub2"/>
</dbReference>
<accession>D7EBV2</accession>
<sequence length="645" mass="72100">MSKPLYLGKLQLYWCRSCNLPVLGENCNCGSDTDNLEVTPPGDVRPAFKYDIDFINSISIKQFNTPLISTGKIVLLNKIPSEDRMEEIIVDGEIIGSIRYEIEDLKWKLLLRLSGARKLFQYNKQDKSDIKSWVIIDDSAVKPIANGANALSPGIIDADYGIVKEDEVVVLTPENKVVATGRAKMTGNKMVESSRGEAVKTRWRDLPISDNSSTLSDRTMQTWSDVQDVNKHIMDDYIERAHSFIKNVSASYNLPVSVSYSGGKDSLAVLQLVSECLNDFTIIFADTGLEFPETVENTYMAADKYNQDLKTESAGNAFWESVDNFGPPSIEVRWCCKVCKLGPITRLIENNFENGCLTFIGQRKYESSSRARSKNVWKNPWVNNQIAASPIQNWTALHVWLYLFKTNAPYNPLYEKGFDRIGCWLCPSASLADFKRLKNTHPEMEKQLKDYLLDYANRMGLSKDWVKYGLWRWKKLPPNIAKMAERKSIDTVPKSNMENQNKLTFSMTSGYSPCKSGGIVAEGSFETTIDMELIKDTGLLLPVGSVSYIDGAASIFSNKDSVHVFASGNITSRGGTQKKTKKLMKKAEFSVRRALKCSGCGVCVAHCPNNAIQIKSGTAVVGDDCTHCSECIRVCPVVKYKDLTV</sequence>
<reference evidence="2 3" key="1">
    <citation type="submission" date="2010-06" db="EMBL/GenBank/DDBJ databases">
        <title>Complete sequence chromosome of Methanohalobium evestigatum Z-7303.</title>
        <authorList>
            <consortium name="US DOE Joint Genome Institute"/>
            <person name="Lucas S."/>
            <person name="Copeland A."/>
            <person name="Lapidus A."/>
            <person name="Cheng J.-F."/>
            <person name="Bruce D."/>
            <person name="Goodwin L."/>
            <person name="Pitluck S."/>
            <person name="Saunders E."/>
            <person name="Detter J.C."/>
            <person name="Han C."/>
            <person name="Tapia R."/>
            <person name="Land M."/>
            <person name="Hauser L."/>
            <person name="Kyrpides N."/>
            <person name="Mikhailova N."/>
            <person name="Sieprawska-Lupa M."/>
            <person name="Whitman W.B."/>
            <person name="Anderson I."/>
            <person name="Woyke T."/>
        </authorList>
    </citation>
    <scope>NUCLEOTIDE SEQUENCE [LARGE SCALE GENOMIC DNA]</scope>
    <source>
        <strain evidence="3">ATCC BAA-1072 / DSM 3721 / NBRC 107634 / OCM 161 / Z-7303</strain>
    </source>
</reference>
<evidence type="ECO:0000259" key="1">
    <source>
        <dbReference type="PROSITE" id="PS51379"/>
    </source>
</evidence>
<dbReference type="Gene3D" id="3.30.70.20">
    <property type="match status" value="1"/>
</dbReference>
<dbReference type="NCBIfam" id="TIGR00451">
    <property type="entry name" value="unchar_dom_2"/>
    <property type="match status" value="1"/>
</dbReference>
<protein>
    <submittedName>
        <fullName evidence="2">Phosphoadenosine phosphosulfate reductase</fullName>
    </submittedName>
</protein>
<dbReference type="Gene3D" id="2.30.130.10">
    <property type="entry name" value="PUA domain"/>
    <property type="match status" value="1"/>
</dbReference>
<dbReference type="PANTHER" id="PTHR43196">
    <property type="entry name" value="SULFATE ADENYLYLTRANSFERASE SUBUNIT 2"/>
    <property type="match status" value="1"/>
</dbReference>
<dbReference type="NCBIfam" id="NF010367">
    <property type="entry name" value="PRK13795.1-2"/>
    <property type="match status" value="1"/>
</dbReference>
<dbReference type="CDD" id="cd21149">
    <property type="entry name" value="PUA_archaeosine_TGT"/>
    <property type="match status" value="1"/>
</dbReference>
<dbReference type="PROSITE" id="PS51379">
    <property type="entry name" value="4FE4S_FER_2"/>
    <property type="match status" value="1"/>
</dbReference>
<dbReference type="PROSITE" id="PS00198">
    <property type="entry name" value="4FE4S_FER_1"/>
    <property type="match status" value="2"/>
</dbReference>
<dbReference type="InterPro" id="IPR017896">
    <property type="entry name" value="4Fe4S_Fe-S-bd"/>
</dbReference>
<dbReference type="Pfam" id="PF01472">
    <property type="entry name" value="PUA"/>
    <property type="match status" value="1"/>
</dbReference>
<evidence type="ECO:0000313" key="3">
    <source>
        <dbReference type="Proteomes" id="UP000000391"/>
    </source>
</evidence>
<dbReference type="InterPro" id="IPR002500">
    <property type="entry name" value="PAPS_reduct_dom"/>
</dbReference>
<dbReference type="InterPro" id="IPR004521">
    <property type="entry name" value="Uncharacterised_CHP00451"/>
</dbReference>